<dbReference type="Pfam" id="PF03571">
    <property type="entry name" value="Peptidase_M49"/>
    <property type="match status" value="1"/>
</dbReference>
<dbReference type="PROSITE" id="PS51257">
    <property type="entry name" value="PROKAR_LIPOPROTEIN"/>
    <property type="match status" value="1"/>
</dbReference>
<sequence length="558" mass="62747">MKFLSIIFGFTFFIGFLSCKNQTTPESAKAPDYLDLFNPDSIHPLLGKKLGTYVPFTLTTDMSMLSDSEKTILKLLIEAAKQMDECFWYEAYGNKNRLLDSIKDPGLKAYVLANYGPWDRLDGNKPFIPGTKAKPEGANFYPEDMTKAEFEGVKIDDKKGMYSFVRRNAEGQLYTVPYHEQFKKEHEQAAVLLYQAAGLSANKGLSNYLKLRATALRTDDYQASDIAWLDMKDNKIDIVIGPIETYEDQLFGYKATHEAYVLVKDLEWSKRLAHYAQFLPDLQANLPVGAAYKKETPGFDTDLNAYDVVYYAGDANAGGKTIAINLPNDEEVQLKKGTRRLQLKNAMKAKFDKILLPISNELIDPSQRKHVTFDAFFATTMFHEVAHGLGIKNTIAGSGTVREALLEQHSALEEGKADILGLFMIKYLHDKGELEGDMMDYYTTFMASIFRSVRFGASDAHGKANMVRFNFFENYKAFEKDENTGFYKINPVQMEKATEALSDLILTIQGNGDLKAAEKLIKEQGIISLDLQSDLDKLAKKGIPVDVVFRQGIEVLGL</sequence>
<comment type="caution">
    <text evidence="3">The sequence shown here is derived from an EMBL/GenBank/DDBJ whole genome shotgun (WGS) entry which is preliminary data.</text>
</comment>
<evidence type="ECO:0000313" key="4">
    <source>
        <dbReference type="Proteomes" id="UP000808337"/>
    </source>
</evidence>
<dbReference type="GO" id="GO:0046872">
    <property type="term" value="F:metal ion binding"/>
    <property type="evidence" value="ECO:0007669"/>
    <property type="project" value="UniProtKB-KW"/>
</dbReference>
<accession>A0A9D7SQF4</accession>
<keyword evidence="1" id="KW-0479">Metal-binding</keyword>
<dbReference type="InterPro" id="IPR039461">
    <property type="entry name" value="Peptidase_M49"/>
</dbReference>
<evidence type="ECO:0000313" key="3">
    <source>
        <dbReference type="EMBL" id="MBK9981198.1"/>
    </source>
</evidence>
<dbReference type="Proteomes" id="UP000808337">
    <property type="component" value="Unassembled WGS sequence"/>
</dbReference>
<dbReference type="PANTHER" id="PTHR23422:SF9">
    <property type="entry name" value="ZN-DEPENDENT HYDROLASE"/>
    <property type="match status" value="1"/>
</dbReference>
<dbReference type="GO" id="GO:0005737">
    <property type="term" value="C:cytoplasm"/>
    <property type="evidence" value="ECO:0007669"/>
    <property type="project" value="TreeGrafter"/>
</dbReference>
<keyword evidence="2 3" id="KW-0378">Hydrolase</keyword>
<dbReference type="Gene3D" id="3.30.540.30">
    <property type="match status" value="1"/>
</dbReference>
<evidence type="ECO:0000256" key="2">
    <source>
        <dbReference type="ARBA" id="ARBA00022801"/>
    </source>
</evidence>
<protein>
    <submittedName>
        <fullName evidence="3">Zn-dependent hydrolase</fullName>
    </submittedName>
</protein>
<dbReference type="GO" id="GO:0008239">
    <property type="term" value="F:dipeptidyl-peptidase activity"/>
    <property type="evidence" value="ECO:0007669"/>
    <property type="project" value="TreeGrafter"/>
</dbReference>
<evidence type="ECO:0000256" key="1">
    <source>
        <dbReference type="ARBA" id="ARBA00022723"/>
    </source>
</evidence>
<organism evidence="3 4">
    <name type="scientific">Candidatus Opimibacter skivensis</name>
    <dbReference type="NCBI Taxonomy" id="2982028"/>
    <lineage>
        <taxon>Bacteria</taxon>
        <taxon>Pseudomonadati</taxon>
        <taxon>Bacteroidota</taxon>
        <taxon>Saprospiria</taxon>
        <taxon>Saprospirales</taxon>
        <taxon>Saprospiraceae</taxon>
        <taxon>Candidatus Opimibacter</taxon>
    </lineage>
</organism>
<reference evidence="3 4" key="1">
    <citation type="submission" date="2020-10" db="EMBL/GenBank/DDBJ databases">
        <title>Connecting structure to function with the recovery of over 1000 high-quality activated sludge metagenome-assembled genomes encoding full-length rRNA genes using long-read sequencing.</title>
        <authorList>
            <person name="Singleton C.M."/>
            <person name="Petriglieri F."/>
            <person name="Kristensen J.M."/>
            <person name="Kirkegaard R.H."/>
            <person name="Michaelsen T.Y."/>
            <person name="Andersen M.H."/>
            <person name="Karst S.M."/>
            <person name="Dueholm M.S."/>
            <person name="Nielsen P.H."/>
            <person name="Albertsen M."/>
        </authorList>
    </citation>
    <scope>NUCLEOTIDE SEQUENCE [LARGE SCALE GENOMIC DNA]</scope>
    <source>
        <strain evidence="3">Ribe_18-Q3-R11-54_MAXAC.273</strain>
    </source>
</reference>
<dbReference type="PANTHER" id="PTHR23422">
    <property type="entry name" value="DIPEPTIDYL PEPTIDASE III-RELATED"/>
    <property type="match status" value="1"/>
</dbReference>
<dbReference type="EMBL" id="JADKGY010000001">
    <property type="protein sequence ID" value="MBK9981198.1"/>
    <property type="molecule type" value="Genomic_DNA"/>
</dbReference>
<dbReference type="AlphaFoldDB" id="A0A9D7SQF4"/>
<name>A0A9D7SQF4_9BACT</name>
<gene>
    <name evidence="3" type="ORF">IPP15_02030</name>
</gene>
<proteinExistence type="predicted"/>